<evidence type="ECO:0000313" key="1">
    <source>
        <dbReference type="EMBL" id="VDC91316.1"/>
    </source>
</evidence>
<reference evidence="1" key="1">
    <citation type="submission" date="2018-11" db="EMBL/GenBank/DDBJ databases">
        <authorList>
            <consortium name="Genoscope - CEA"/>
            <person name="William W."/>
        </authorList>
    </citation>
    <scope>NUCLEOTIDE SEQUENCE</scope>
</reference>
<gene>
    <name evidence="1" type="ORF">BOLC3T15778H</name>
</gene>
<sequence length="74" mass="8378">MQLSEKLIRVLTSSCLSLTYLFLPQFGGLLTAGILHVRQCCRCYMVALREDKKFSTLAPFRGFAFIAAWATLLF</sequence>
<protein>
    <submittedName>
        <fullName evidence="1">Uncharacterized protein</fullName>
    </submittedName>
</protein>
<name>A0A3P6AC43_BRAOL</name>
<organism evidence="1">
    <name type="scientific">Brassica oleracea</name>
    <name type="common">Wild cabbage</name>
    <dbReference type="NCBI Taxonomy" id="3712"/>
    <lineage>
        <taxon>Eukaryota</taxon>
        <taxon>Viridiplantae</taxon>
        <taxon>Streptophyta</taxon>
        <taxon>Embryophyta</taxon>
        <taxon>Tracheophyta</taxon>
        <taxon>Spermatophyta</taxon>
        <taxon>Magnoliopsida</taxon>
        <taxon>eudicotyledons</taxon>
        <taxon>Gunneridae</taxon>
        <taxon>Pentapetalae</taxon>
        <taxon>rosids</taxon>
        <taxon>malvids</taxon>
        <taxon>Brassicales</taxon>
        <taxon>Brassicaceae</taxon>
        <taxon>Brassiceae</taxon>
        <taxon>Brassica</taxon>
    </lineage>
</organism>
<dbReference type="EMBL" id="LR031872">
    <property type="protein sequence ID" value="VDC91316.1"/>
    <property type="molecule type" value="Genomic_DNA"/>
</dbReference>
<proteinExistence type="predicted"/>
<accession>A0A3P6AC43</accession>
<dbReference type="AlphaFoldDB" id="A0A3P6AC43"/>